<evidence type="ECO:0000256" key="1">
    <source>
        <dbReference type="ARBA" id="ARBA00010646"/>
    </source>
</evidence>
<evidence type="ECO:0000313" key="3">
    <source>
        <dbReference type="EMBL" id="MBB5405368.1"/>
    </source>
</evidence>
<feature type="compositionally biased region" description="Basic and acidic residues" evidence="2">
    <location>
        <begin position="238"/>
        <end position="249"/>
    </location>
</feature>
<name>A0A7W8LEZ2_9BURK</name>
<dbReference type="RefSeq" id="WP_184228783.1">
    <property type="nucleotide sequence ID" value="NZ_JACHDE010000032.1"/>
</dbReference>
<dbReference type="PANTHER" id="PTHR34135:SF2">
    <property type="entry name" value="LYSOZYME"/>
    <property type="match status" value="1"/>
</dbReference>
<dbReference type="GO" id="GO:0009253">
    <property type="term" value="P:peptidoglycan catabolic process"/>
    <property type="evidence" value="ECO:0007669"/>
    <property type="project" value="InterPro"/>
</dbReference>
<reference evidence="3 4" key="1">
    <citation type="submission" date="2020-08" db="EMBL/GenBank/DDBJ databases">
        <title>Genomic Encyclopedia of Type Strains, Phase IV (KMG-V): Genome sequencing to study the core and pangenomes of soil and plant-associated prokaryotes.</title>
        <authorList>
            <person name="Whitman W."/>
        </authorList>
    </citation>
    <scope>NUCLEOTIDE SEQUENCE [LARGE SCALE GENOMIC DNA]</scope>
    <source>
        <strain evidence="3 4">JPY162</strain>
    </source>
</reference>
<dbReference type="PROSITE" id="PS51904">
    <property type="entry name" value="GLYCOSYL_HYDROL_F25_2"/>
    <property type="match status" value="1"/>
</dbReference>
<dbReference type="InterPro" id="IPR017853">
    <property type="entry name" value="GH"/>
</dbReference>
<comment type="caution">
    <text evidence="3">The sequence shown here is derived from an EMBL/GenBank/DDBJ whole genome shotgun (WGS) entry which is preliminary data.</text>
</comment>
<dbReference type="EMBL" id="JACHDE010000032">
    <property type="protein sequence ID" value="MBB5405368.1"/>
    <property type="molecule type" value="Genomic_DNA"/>
</dbReference>
<dbReference type="AlphaFoldDB" id="A0A7W8LEZ2"/>
<evidence type="ECO:0000313" key="4">
    <source>
        <dbReference type="Proteomes" id="UP000592820"/>
    </source>
</evidence>
<dbReference type="Proteomes" id="UP000592820">
    <property type="component" value="Unassembled WGS sequence"/>
</dbReference>
<dbReference type="InterPro" id="IPR002053">
    <property type="entry name" value="Glyco_hydro_25"/>
</dbReference>
<feature type="compositionally biased region" description="Polar residues" evidence="2">
    <location>
        <begin position="257"/>
        <end position="268"/>
    </location>
</feature>
<dbReference type="GO" id="GO:0016998">
    <property type="term" value="P:cell wall macromolecule catabolic process"/>
    <property type="evidence" value="ECO:0007669"/>
    <property type="project" value="InterPro"/>
</dbReference>
<feature type="compositionally biased region" description="Acidic residues" evidence="2">
    <location>
        <begin position="215"/>
        <end position="224"/>
    </location>
</feature>
<dbReference type="PANTHER" id="PTHR34135">
    <property type="entry name" value="LYSOZYME"/>
    <property type="match status" value="1"/>
</dbReference>
<proteinExistence type="inferred from homology"/>
<sequence>MDMHRIARVIQSLTEVERDWLNAVLDTSARGPASLHDIWAEAWFSASSARGLIIHPPFAAAFFYVSARAWPEHAREIERTLKVAMLFDLLLTAGLMQVHHSRETSRSVIRCIGAIFSEPRMEVVRGKPRIVINQAGDYTEDPTTIVNCAGEVLYRSARLGQDAFDLLEEATHGMLQIQPVERAALLAAIGVPDRPNAMVSSPEGGHALNQTDVGEVTDDRDDDERTQARRSMPSADALHTEEHPSRREPQAVAGSRIENSGQKQSQTARMRAPSTPTRWPRCWLVILSILALLCVLAAEFTVANRNCNHAAHKSEGEAPKTSEPTLQAPAPAVESYGKLKSTVAVNNSAASPLTESALSRDLWRAGPFNAMLQTGPSEAPRMAETIGAFIPEGNEKEAAIVDLPQRPLGLDVSKWSGRGKSGAEAVFAVAPRIDFAFARVAYGKWPDPEFLENWKIMKKQGVYRGAYLFFRPDQDPIEQVDVAVRTIGAPAMRDLCLTIDIERAGFPLHASVPDIATADRIFAVALQRVQETMKCIPIIYTDWETGHEYLSAPEFGRFPLWIADWTNASSPKLPPAWSDFTFWQRSDHFHNSPVPADFDIFNGSIAELQRLVRLPIPQPASSLLPYGVRKPGRPRYRVKRKLPLTVACRRVEVPSKSEQHLGGCWKCLLPASS</sequence>
<dbReference type="GO" id="GO:0003796">
    <property type="term" value="F:lysozyme activity"/>
    <property type="evidence" value="ECO:0007669"/>
    <property type="project" value="InterPro"/>
</dbReference>
<dbReference type="Pfam" id="PF01183">
    <property type="entry name" value="Glyco_hydro_25"/>
    <property type="match status" value="1"/>
</dbReference>
<evidence type="ECO:0000256" key="2">
    <source>
        <dbReference type="SAM" id="MobiDB-lite"/>
    </source>
</evidence>
<comment type="similarity">
    <text evidence="1">Belongs to the glycosyl hydrolase 25 family.</text>
</comment>
<dbReference type="SUPFAM" id="SSF51445">
    <property type="entry name" value="(Trans)glycosidases"/>
    <property type="match status" value="1"/>
</dbReference>
<dbReference type="Gene3D" id="3.20.20.80">
    <property type="entry name" value="Glycosidases"/>
    <property type="match status" value="1"/>
</dbReference>
<organism evidence="3 4">
    <name type="scientific">Paraburkholderia youngii</name>
    <dbReference type="NCBI Taxonomy" id="2782701"/>
    <lineage>
        <taxon>Bacteria</taxon>
        <taxon>Pseudomonadati</taxon>
        <taxon>Pseudomonadota</taxon>
        <taxon>Betaproteobacteria</taxon>
        <taxon>Burkholderiales</taxon>
        <taxon>Burkholderiaceae</taxon>
        <taxon>Paraburkholderia</taxon>
    </lineage>
</organism>
<feature type="region of interest" description="Disordered" evidence="2">
    <location>
        <begin position="196"/>
        <end position="275"/>
    </location>
</feature>
<protein>
    <submittedName>
        <fullName evidence="3">GH25 family lysozyme M1 (1,4-beta-N-acetylmuramidase)</fullName>
    </submittedName>
</protein>
<dbReference type="GO" id="GO:0016052">
    <property type="term" value="P:carbohydrate catabolic process"/>
    <property type="evidence" value="ECO:0007669"/>
    <property type="project" value="TreeGrafter"/>
</dbReference>
<gene>
    <name evidence="3" type="ORF">HDG41_007464</name>
</gene>
<accession>A0A7W8LEZ2</accession>